<comment type="caution">
    <text evidence="24">The sequence shown here is derived from an EMBL/GenBank/DDBJ whole genome shotgun (WGS) entry which is preliminary data.</text>
</comment>
<comment type="function">
    <text evidence="13">Beta-glucosidases are one of a number of cellulolytic enzymes involved in the degradation of cellulosic biomass. Catalyzes the last step releasing glucose from the inhibitory cellobiose.</text>
</comment>
<dbReference type="InterPro" id="IPR026891">
    <property type="entry name" value="Fn3-like"/>
</dbReference>
<evidence type="ECO:0000256" key="5">
    <source>
        <dbReference type="ARBA" id="ARBA00012744"/>
    </source>
</evidence>
<evidence type="ECO:0000256" key="9">
    <source>
        <dbReference type="ARBA" id="ARBA00023180"/>
    </source>
</evidence>
<dbReference type="PANTHER" id="PTHR42715">
    <property type="entry name" value="BETA-GLUCOSIDASE"/>
    <property type="match status" value="1"/>
</dbReference>
<evidence type="ECO:0000256" key="22">
    <source>
        <dbReference type="SAM" id="SignalP"/>
    </source>
</evidence>
<feature type="domain" description="Fibronectin type III-like" evidence="23">
    <location>
        <begin position="703"/>
        <end position="775"/>
    </location>
</feature>
<evidence type="ECO:0000256" key="1">
    <source>
        <dbReference type="ARBA" id="ARBA00000448"/>
    </source>
</evidence>
<evidence type="ECO:0000256" key="20">
    <source>
        <dbReference type="ARBA" id="ARBA00083231"/>
    </source>
</evidence>
<comment type="pathway">
    <text evidence="3">Glycan metabolism; cellulose degradation.</text>
</comment>
<evidence type="ECO:0000256" key="15">
    <source>
        <dbReference type="ARBA" id="ARBA00041276"/>
    </source>
</evidence>
<dbReference type="VEuPathDB" id="FungiDB:F4678DRAFT_483904"/>
<evidence type="ECO:0000256" key="11">
    <source>
        <dbReference type="ARBA" id="ARBA00023295"/>
    </source>
</evidence>
<dbReference type="SMART" id="SM01217">
    <property type="entry name" value="Fn3_like"/>
    <property type="match status" value="1"/>
</dbReference>
<feature type="chain" id="PRO_5040782599" description="Beta-glucosidase cel3A" evidence="22">
    <location>
        <begin position="28"/>
        <end position="777"/>
    </location>
</feature>
<proteinExistence type="inferred from homology"/>
<evidence type="ECO:0000256" key="14">
    <source>
        <dbReference type="ARBA" id="ARBA00039579"/>
    </source>
</evidence>
<keyword evidence="9" id="KW-0325">Glycoprotein</keyword>
<evidence type="ECO:0000256" key="21">
    <source>
        <dbReference type="ARBA" id="ARBA00083611"/>
    </source>
</evidence>
<feature type="signal peptide" evidence="22">
    <location>
        <begin position="1"/>
        <end position="27"/>
    </location>
</feature>
<keyword evidence="25" id="KW-1185">Reference proteome</keyword>
<keyword evidence="7 22" id="KW-0732">Signal</keyword>
<dbReference type="GO" id="GO:0008422">
    <property type="term" value="F:beta-glucosidase activity"/>
    <property type="evidence" value="ECO:0007669"/>
    <property type="project" value="UniProtKB-EC"/>
</dbReference>
<accession>A0A9W8NP69</accession>
<dbReference type="EC" id="3.2.1.21" evidence="5"/>
<evidence type="ECO:0000313" key="24">
    <source>
        <dbReference type="EMBL" id="KAJ3580052.1"/>
    </source>
</evidence>
<dbReference type="Proteomes" id="UP001148614">
    <property type="component" value="Unassembled WGS sequence"/>
</dbReference>
<evidence type="ECO:0000256" key="3">
    <source>
        <dbReference type="ARBA" id="ARBA00004987"/>
    </source>
</evidence>
<evidence type="ECO:0000259" key="23">
    <source>
        <dbReference type="SMART" id="SM01217"/>
    </source>
</evidence>
<evidence type="ECO:0000256" key="8">
    <source>
        <dbReference type="ARBA" id="ARBA00022801"/>
    </source>
</evidence>
<dbReference type="Pfam" id="PF01915">
    <property type="entry name" value="Glyco_hydro_3_C"/>
    <property type="match status" value="1"/>
</dbReference>
<dbReference type="EMBL" id="JANPWZ010000033">
    <property type="protein sequence ID" value="KAJ3580052.1"/>
    <property type="molecule type" value="Genomic_DNA"/>
</dbReference>
<comment type="similarity">
    <text evidence="4">Belongs to the glycosyl hydrolase 3 family.</text>
</comment>
<evidence type="ECO:0000256" key="2">
    <source>
        <dbReference type="ARBA" id="ARBA00004613"/>
    </source>
</evidence>
<evidence type="ECO:0000313" key="25">
    <source>
        <dbReference type="Proteomes" id="UP001148614"/>
    </source>
</evidence>
<evidence type="ECO:0000256" key="18">
    <source>
        <dbReference type="ARBA" id="ARBA00070030"/>
    </source>
</evidence>
<evidence type="ECO:0000256" key="12">
    <source>
        <dbReference type="ARBA" id="ARBA00023326"/>
    </source>
</evidence>
<dbReference type="Gene3D" id="2.60.40.10">
    <property type="entry name" value="Immunoglobulins"/>
    <property type="match status" value="1"/>
</dbReference>
<keyword evidence="11" id="KW-0326">Glycosidase</keyword>
<dbReference type="InterPro" id="IPR013783">
    <property type="entry name" value="Ig-like_fold"/>
</dbReference>
<dbReference type="GO" id="GO:0009251">
    <property type="term" value="P:glucan catabolic process"/>
    <property type="evidence" value="ECO:0007669"/>
    <property type="project" value="TreeGrafter"/>
</dbReference>
<dbReference type="Gene3D" id="3.40.50.1700">
    <property type="entry name" value="Glycoside hydrolase family 3 C-terminal domain"/>
    <property type="match status" value="1"/>
</dbReference>
<dbReference type="GO" id="GO:0005576">
    <property type="term" value="C:extracellular region"/>
    <property type="evidence" value="ECO:0007669"/>
    <property type="project" value="UniProtKB-SubCell"/>
</dbReference>
<dbReference type="Pfam" id="PF14310">
    <property type="entry name" value="Fn3-like"/>
    <property type="match status" value="1"/>
</dbReference>
<dbReference type="SUPFAM" id="SSF52279">
    <property type="entry name" value="Beta-D-glucan exohydrolase, C-terminal domain"/>
    <property type="match status" value="1"/>
</dbReference>
<protein>
    <recommendedName>
        <fullName evidence="18">Beta-glucosidase cel3A</fullName>
        <ecNumber evidence="5">3.2.1.21</ecNumber>
    </recommendedName>
    <alternativeName>
        <fullName evidence="15">Beta-D-glucoside glucohydrolase G</fullName>
    </alternativeName>
    <alternativeName>
        <fullName evidence="19">Beta-D-glucoside glucohydrolase cel3A</fullName>
    </alternativeName>
    <alternativeName>
        <fullName evidence="16">Cellobiase G</fullName>
    </alternativeName>
    <alternativeName>
        <fullName evidence="21">Cellobiase cel3A</fullName>
    </alternativeName>
    <alternativeName>
        <fullName evidence="17">Gentiobiase G</fullName>
    </alternativeName>
    <alternativeName>
        <fullName evidence="20">Gentiobiase cel3A</fullName>
    </alternativeName>
    <alternativeName>
        <fullName evidence="14">Probable beta-glucosidase G</fullName>
    </alternativeName>
</protein>
<keyword evidence="12" id="KW-0624">Polysaccharide degradation</keyword>
<evidence type="ECO:0000256" key="4">
    <source>
        <dbReference type="ARBA" id="ARBA00005336"/>
    </source>
</evidence>
<gene>
    <name evidence="24" type="ORF">NPX13_g512</name>
</gene>
<name>A0A9W8NP69_9PEZI</name>
<dbReference type="Pfam" id="PF00933">
    <property type="entry name" value="Glyco_hydro_3"/>
    <property type="match status" value="1"/>
</dbReference>
<dbReference type="InterPro" id="IPR036881">
    <property type="entry name" value="Glyco_hydro_3_C_sf"/>
</dbReference>
<dbReference type="InterPro" id="IPR001764">
    <property type="entry name" value="Glyco_hydro_3_N"/>
</dbReference>
<dbReference type="FunFam" id="3.20.20.300:FF:000002">
    <property type="entry name" value="Probable beta-glucosidase"/>
    <property type="match status" value="1"/>
</dbReference>
<dbReference type="InterPro" id="IPR002772">
    <property type="entry name" value="Glyco_hydro_3_C"/>
</dbReference>
<evidence type="ECO:0000256" key="6">
    <source>
        <dbReference type="ARBA" id="ARBA00022525"/>
    </source>
</evidence>
<evidence type="ECO:0000256" key="16">
    <source>
        <dbReference type="ARBA" id="ARBA00041601"/>
    </source>
</evidence>
<comment type="catalytic activity">
    <reaction evidence="1">
        <text>Hydrolysis of terminal, non-reducing beta-D-glucosyl residues with release of beta-D-glucose.</text>
        <dbReference type="EC" id="3.2.1.21"/>
    </reaction>
</comment>
<keyword evidence="10" id="KW-0119">Carbohydrate metabolism</keyword>
<dbReference type="AlphaFoldDB" id="A0A9W8NP69"/>
<dbReference type="Gene3D" id="3.20.20.300">
    <property type="entry name" value="Glycoside hydrolase, family 3, N-terminal domain"/>
    <property type="match status" value="1"/>
</dbReference>
<organism evidence="24 25">
    <name type="scientific">Xylaria arbuscula</name>
    <dbReference type="NCBI Taxonomy" id="114810"/>
    <lineage>
        <taxon>Eukaryota</taxon>
        <taxon>Fungi</taxon>
        <taxon>Dikarya</taxon>
        <taxon>Ascomycota</taxon>
        <taxon>Pezizomycotina</taxon>
        <taxon>Sordariomycetes</taxon>
        <taxon>Xylariomycetidae</taxon>
        <taxon>Xylariales</taxon>
        <taxon>Xylariaceae</taxon>
        <taxon>Xylaria</taxon>
    </lineage>
</organism>
<evidence type="ECO:0000256" key="17">
    <source>
        <dbReference type="ARBA" id="ARBA00041808"/>
    </source>
</evidence>
<comment type="subcellular location">
    <subcellularLocation>
        <location evidence="2">Secreted</location>
    </subcellularLocation>
</comment>
<keyword evidence="6" id="KW-0964">Secreted</keyword>
<dbReference type="SUPFAM" id="SSF51445">
    <property type="entry name" value="(Trans)glycosidases"/>
    <property type="match status" value="1"/>
</dbReference>
<reference evidence="24" key="1">
    <citation type="submission" date="2022-07" db="EMBL/GenBank/DDBJ databases">
        <title>Genome Sequence of Xylaria arbuscula.</title>
        <authorList>
            <person name="Buettner E."/>
        </authorList>
    </citation>
    <scope>NUCLEOTIDE SEQUENCE</scope>
    <source>
        <strain evidence="24">VT107</strain>
    </source>
</reference>
<evidence type="ECO:0000256" key="19">
    <source>
        <dbReference type="ARBA" id="ARBA00078013"/>
    </source>
</evidence>
<evidence type="ECO:0000256" key="10">
    <source>
        <dbReference type="ARBA" id="ARBA00023277"/>
    </source>
</evidence>
<keyword evidence="8" id="KW-0378">Hydrolase</keyword>
<dbReference type="InterPro" id="IPR050288">
    <property type="entry name" value="Cellulose_deg_GH3"/>
</dbReference>
<dbReference type="InterPro" id="IPR017853">
    <property type="entry name" value="GH"/>
</dbReference>
<dbReference type="InterPro" id="IPR036962">
    <property type="entry name" value="Glyco_hydro_3_N_sf"/>
</dbReference>
<dbReference type="PRINTS" id="PR00133">
    <property type="entry name" value="GLHYDRLASE3"/>
</dbReference>
<evidence type="ECO:0000256" key="13">
    <source>
        <dbReference type="ARBA" id="ARBA00024983"/>
    </source>
</evidence>
<dbReference type="PANTHER" id="PTHR42715:SF12">
    <property type="entry name" value="BETA-GLUCOSIDASE G-RELATED"/>
    <property type="match status" value="1"/>
</dbReference>
<evidence type="ECO:0000256" key="7">
    <source>
        <dbReference type="ARBA" id="ARBA00022729"/>
    </source>
</evidence>
<sequence length="777" mass="83413">MCSEAMSYAQRLTILLASACLSVPSAGGHIQTRQSPPVDDAAWTAAVVKADALLAQLSFDEKIDMVTGTDPLSSLGCIGNIAPVPRLNFSGICYSDGASGVNRADLVTVFPTGVTTGSTWDKDIIYRRGVAIGQEFRGKGYHAALAPVAGPLGRHPLGGRNWEGFSPDPYLTGVAMSATIEGMQSNGIQAVAKHYIGNEQETQRTNSTLNGSRVEAISSNIDDRTLHELYLWPFVDSIRAGTSSILCSYNRLNQTYACENPDTLTRLLRDELGFRGYTVSDWYATYSAADSANAGLDMEMPGSNVAGGAVYRDGLPQAIEDGVVSLDRLDEMVRRVLTPYYLLGQDDLSFPSVDPSTLAVTATQYGQDFGLGTPEARDVRGNHSALVREIANAGAVLLKNDNDTLPLASPRHIGVFGNDAVDIIDGFVFPDPPASPIGPEFGTLDIGGGSGSQRHTYVVSPLEAIKARAEETSTRVSYIINNEFLAANDFHSLYPIPDVCIVFLKTYAAESFDRTSFEADWNSTAVVTNVAQKCNNTVVVTHSAGINTMPWATHPNVRAIIAASLPGEQTGNSIVDILWGDVNPSGRLPFTIPVTGEDYGLPVVKLASEEVTSPTAWQSNFTEGLMIDYRHFDAMDIQPLYEFGFGLSYTTFDIVSNVLVRALLADPPALASSTLAVGDSEIFNPILNATSRVSNTGSRGGATVAQLYVSFPSDSGPTGTPVRVLRGFTKSQLAPGETVEVEFPLTRRDVSYWDVEAQNWRIPTGEFEFCNLSSSGL</sequence>